<dbReference type="Gene3D" id="1.10.357.10">
    <property type="entry name" value="Tetracycline Repressor, domain 2"/>
    <property type="match status" value="1"/>
</dbReference>
<sequence length="235" mass="25309">MIRSRGRPRSFDREQALQQAMHVFWQKGYEGTTMADLTAAIGVKAPSLYAAFGDKNALFREAVEFYACTTGAGPLRVLEAGKGIHEDMLGMLRASVEMYTGKTPGMPSLASGKGCMVVISAINCAPENVEHADELSQRRLKRRNEIRNRLLKAQREGEIREDADITALGDFYTAFLNGLALGARDGLSAARLSATLQHAILPLEMVLAKPLSGEKKSAGKAAGKTTARTRALAAG</sequence>
<gene>
    <name evidence="7" type="ORF">PQR62_08060</name>
</gene>
<evidence type="ECO:0000313" key="7">
    <source>
        <dbReference type="EMBL" id="MFL9924213.1"/>
    </source>
</evidence>
<dbReference type="EMBL" id="JAQQFM010000003">
    <property type="protein sequence ID" value="MFL9924213.1"/>
    <property type="molecule type" value="Genomic_DNA"/>
</dbReference>
<dbReference type="RefSeq" id="WP_408156604.1">
    <property type="nucleotide sequence ID" value="NZ_JAQQFM010000003.1"/>
</dbReference>
<organism evidence="7 8">
    <name type="scientific">Herbaspirillum lusitanum</name>
    <dbReference type="NCBI Taxonomy" id="213312"/>
    <lineage>
        <taxon>Bacteria</taxon>
        <taxon>Pseudomonadati</taxon>
        <taxon>Pseudomonadota</taxon>
        <taxon>Betaproteobacteria</taxon>
        <taxon>Burkholderiales</taxon>
        <taxon>Oxalobacteraceae</taxon>
        <taxon>Herbaspirillum</taxon>
    </lineage>
</organism>
<feature type="domain" description="HTH tetR-type" evidence="6">
    <location>
        <begin position="10"/>
        <end position="70"/>
    </location>
</feature>
<feature type="region of interest" description="Disordered" evidence="5">
    <location>
        <begin position="214"/>
        <end position="235"/>
    </location>
</feature>
<comment type="caution">
    <text evidence="7">The sequence shown here is derived from an EMBL/GenBank/DDBJ whole genome shotgun (WGS) entry which is preliminary data.</text>
</comment>
<evidence type="ECO:0000256" key="1">
    <source>
        <dbReference type="ARBA" id="ARBA00023015"/>
    </source>
</evidence>
<protein>
    <submittedName>
        <fullName evidence="7">TetR/AcrR family transcriptional regulator</fullName>
    </submittedName>
</protein>
<dbReference type="PANTHER" id="PTHR47506">
    <property type="entry name" value="TRANSCRIPTIONAL REGULATORY PROTEIN"/>
    <property type="match status" value="1"/>
</dbReference>
<dbReference type="PROSITE" id="PS50977">
    <property type="entry name" value="HTH_TETR_2"/>
    <property type="match status" value="1"/>
</dbReference>
<evidence type="ECO:0000256" key="2">
    <source>
        <dbReference type="ARBA" id="ARBA00023125"/>
    </source>
</evidence>
<dbReference type="SUPFAM" id="SSF46689">
    <property type="entry name" value="Homeodomain-like"/>
    <property type="match status" value="1"/>
</dbReference>
<dbReference type="SUPFAM" id="SSF48498">
    <property type="entry name" value="Tetracyclin repressor-like, C-terminal domain"/>
    <property type="match status" value="1"/>
</dbReference>
<keyword evidence="1" id="KW-0805">Transcription regulation</keyword>
<keyword evidence="8" id="KW-1185">Reference proteome</keyword>
<reference evidence="7 8" key="1">
    <citation type="journal article" date="2024" name="Chem. Sci.">
        <title>Discovery of megapolipeptins by genome mining of a Burkholderiales bacteria collection.</title>
        <authorList>
            <person name="Paulo B.S."/>
            <person name="Recchia M.J.J."/>
            <person name="Lee S."/>
            <person name="Fergusson C.H."/>
            <person name="Romanowski S.B."/>
            <person name="Hernandez A."/>
            <person name="Krull N."/>
            <person name="Liu D.Y."/>
            <person name="Cavanagh H."/>
            <person name="Bos A."/>
            <person name="Gray C.A."/>
            <person name="Murphy B.T."/>
            <person name="Linington R.G."/>
            <person name="Eustaquio A.S."/>
        </authorList>
    </citation>
    <scope>NUCLEOTIDE SEQUENCE [LARGE SCALE GENOMIC DNA]</scope>
    <source>
        <strain evidence="7 8">RL21-008-BIB-A</strain>
    </source>
</reference>
<dbReference type="InterPro" id="IPR036271">
    <property type="entry name" value="Tet_transcr_reg_TetR-rel_C_sf"/>
</dbReference>
<name>A0ABW9A5P7_9BURK</name>
<proteinExistence type="predicted"/>
<feature type="compositionally biased region" description="Low complexity" evidence="5">
    <location>
        <begin position="219"/>
        <end position="235"/>
    </location>
</feature>
<accession>A0ABW9A5P7</accession>
<dbReference type="PANTHER" id="PTHR47506:SF1">
    <property type="entry name" value="HTH-TYPE TRANSCRIPTIONAL REGULATOR YJDC"/>
    <property type="match status" value="1"/>
</dbReference>
<evidence type="ECO:0000256" key="4">
    <source>
        <dbReference type="PROSITE-ProRule" id="PRU00335"/>
    </source>
</evidence>
<evidence type="ECO:0000259" key="6">
    <source>
        <dbReference type="PROSITE" id="PS50977"/>
    </source>
</evidence>
<evidence type="ECO:0000256" key="3">
    <source>
        <dbReference type="ARBA" id="ARBA00023163"/>
    </source>
</evidence>
<dbReference type="Proteomes" id="UP001629246">
    <property type="component" value="Unassembled WGS sequence"/>
</dbReference>
<dbReference type="Pfam" id="PF00440">
    <property type="entry name" value="TetR_N"/>
    <property type="match status" value="1"/>
</dbReference>
<dbReference type="InterPro" id="IPR009057">
    <property type="entry name" value="Homeodomain-like_sf"/>
</dbReference>
<evidence type="ECO:0000313" key="8">
    <source>
        <dbReference type="Proteomes" id="UP001629246"/>
    </source>
</evidence>
<dbReference type="InterPro" id="IPR001647">
    <property type="entry name" value="HTH_TetR"/>
</dbReference>
<keyword evidence="3" id="KW-0804">Transcription</keyword>
<keyword evidence="2 4" id="KW-0238">DNA-binding</keyword>
<dbReference type="Gene3D" id="1.10.10.60">
    <property type="entry name" value="Homeodomain-like"/>
    <property type="match status" value="1"/>
</dbReference>
<feature type="DNA-binding region" description="H-T-H motif" evidence="4">
    <location>
        <begin position="33"/>
        <end position="52"/>
    </location>
</feature>
<evidence type="ECO:0000256" key="5">
    <source>
        <dbReference type="SAM" id="MobiDB-lite"/>
    </source>
</evidence>